<dbReference type="RefSeq" id="WP_379958245.1">
    <property type="nucleotide sequence ID" value="NZ_JAUYVI010000006.1"/>
</dbReference>
<proteinExistence type="predicted"/>
<evidence type="ECO:0000313" key="2">
    <source>
        <dbReference type="Proteomes" id="UP001230156"/>
    </source>
</evidence>
<gene>
    <name evidence="1" type="ORF">Q8A70_19165</name>
</gene>
<accession>A0ABU0YQ20</accession>
<comment type="caution">
    <text evidence="1">The sequence shown here is derived from an EMBL/GenBank/DDBJ whole genome shotgun (WGS) entry which is preliminary data.</text>
</comment>
<keyword evidence="2" id="KW-1185">Reference proteome</keyword>
<dbReference type="EMBL" id="JAUYVI010000006">
    <property type="protein sequence ID" value="MDQ7249817.1"/>
    <property type="molecule type" value="Genomic_DNA"/>
</dbReference>
<sequence>MSVLFVNAHSGMTEALFDQAEAEGKLRRVRQRDLTAAHFAEASGLITTMYLDQVGFLQHGESIQALLGRGGRWIFSGHMLRPPIPSLGIYVPLADPRRSDFALTRLSEHPIFAGIDQKALELNRGVAGFYGRGHNPMPQDATAINGLGPQNLPIDWDWVRPDGGCIFSHAGNDFWHNGDDVALHQVLADRAVAWAAGDRDR</sequence>
<name>A0ABU0YQ20_9PROT</name>
<protein>
    <submittedName>
        <fullName evidence="1">Uncharacterized protein</fullName>
    </submittedName>
</protein>
<evidence type="ECO:0000313" key="1">
    <source>
        <dbReference type="EMBL" id="MDQ7249817.1"/>
    </source>
</evidence>
<reference evidence="2" key="1">
    <citation type="submission" date="2023-08" db="EMBL/GenBank/DDBJ databases">
        <title>Rhodospirillaceae gen. nov., a novel taxon isolated from the Yangtze River Yuezi River estuary sludge.</title>
        <authorList>
            <person name="Ruan L."/>
        </authorList>
    </citation>
    <scope>NUCLEOTIDE SEQUENCE [LARGE SCALE GENOMIC DNA]</scope>
    <source>
        <strain evidence="2">R-7</strain>
    </source>
</reference>
<dbReference type="Proteomes" id="UP001230156">
    <property type="component" value="Unassembled WGS sequence"/>
</dbReference>
<organism evidence="1 2">
    <name type="scientific">Dongia sedimenti</name>
    <dbReference type="NCBI Taxonomy" id="3064282"/>
    <lineage>
        <taxon>Bacteria</taxon>
        <taxon>Pseudomonadati</taxon>
        <taxon>Pseudomonadota</taxon>
        <taxon>Alphaproteobacteria</taxon>
        <taxon>Rhodospirillales</taxon>
        <taxon>Dongiaceae</taxon>
        <taxon>Dongia</taxon>
    </lineage>
</organism>